<name>A0A9Q0RFC3_ANAIG</name>
<dbReference type="EMBL" id="JAPDFW010000047">
    <property type="protein sequence ID" value="KAJ5078716.1"/>
    <property type="molecule type" value="Genomic_DNA"/>
</dbReference>
<sequence length="112" mass="13281">MKALDNMDKMIPEFTNLRTKSRNFIIVEEERNCSISWKKNIITWHNLAMKAVKRSTREKRITLAKIQAAMGPVIERISSQKFELPNEGRKVIEEKYQRLNEDINISFRELDD</sequence>
<dbReference type="OrthoDB" id="1676488at2759"/>
<dbReference type="AlphaFoldDB" id="A0A9Q0RFC3"/>
<keyword evidence="2" id="KW-1185">Reference proteome</keyword>
<organism evidence="1 2">
    <name type="scientific">Anaeramoeba ignava</name>
    <name type="common">Anaerobic marine amoeba</name>
    <dbReference type="NCBI Taxonomy" id="1746090"/>
    <lineage>
        <taxon>Eukaryota</taxon>
        <taxon>Metamonada</taxon>
        <taxon>Anaeramoebidae</taxon>
        <taxon>Anaeramoeba</taxon>
    </lineage>
</organism>
<gene>
    <name evidence="1" type="ORF">M0811_14741</name>
</gene>
<reference evidence="1" key="1">
    <citation type="submission" date="2022-10" db="EMBL/GenBank/DDBJ databases">
        <title>Novel sulphate-reducing endosymbionts in the free-living metamonad Anaeramoeba.</title>
        <authorList>
            <person name="Jerlstrom-Hultqvist J."/>
            <person name="Cepicka I."/>
            <person name="Gallot-Lavallee L."/>
            <person name="Salas-Leiva D."/>
            <person name="Curtis B.A."/>
            <person name="Zahonova K."/>
            <person name="Pipaliya S."/>
            <person name="Dacks J."/>
            <person name="Roger A.J."/>
        </authorList>
    </citation>
    <scope>NUCLEOTIDE SEQUENCE</scope>
    <source>
        <strain evidence="1">BMAN</strain>
    </source>
</reference>
<evidence type="ECO:0000313" key="1">
    <source>
        <dbReference type="EMBL" id="KAJ5078716.1"/>
    </source>
</evidence>
<dbReference type="Proteomes" id="UP001149090">
    <property type="component" value="Unassembled WGS sequence"/>
</dbReference>
<protein>
    <submittedName>
        <fullName evidence="1">V-type proton atpase catalytic subunit a</fullName>
    </submittedName>
</protein>
<accession>A0A9Q0RFC3</accession>
<evidence type="ECO:0000313" key="2">
    <source>
        <dbReference type="Proteomes" id="UP001149090"/>
    </source>
</evidence>
<proteinExistence type="predicted"/>
<comment type="caution">
    <text evidence="1">The sequence shown here is derived from an EMBL/GenBank/DDBJ whole genome shotgun (WGS) entry which is preliminary data.</text>
</comment>